<gene>
    <name evidence="1" type="ORF">RO07_18825</name>
</gene>
<keyword evidence="2" id="KW-1185">Reference proteome</keyword>
<accession>A0ABM5S2P0</accession>
<dbReference type="Proteomes" id="UP000035086">
    <property type="component" value="Chromosome"/>
</dbReference>
<proteinExistence type="predicted"/>
<protein>
    <recommendedName>
        <fullName evidence="3">Transposase</fullName>
    </recommendedName>
</protein>
<reference evidence="1" key="1">
    <citation type="submission" date="2016-11" db="EMBL/GenBank/DDBJ databases">
        <title>Complete Genome Sequencing of Pandoraea pulmonicola DSM 16583.</title>
        <authorList>
            <person name="Chan K.-G."/>
        </authorList>
    </citation>
    <scope>NUCLEOTIDE SEQUENCE</scope>
    <source>
        <strain evidence="1">DSM 16583</strain>
    </source>
</reference>
<sequence>MSGSAESESRHFTGIPVAERVFFYALRTLVLRSIGRLMDAMRTTMRQWQAKRGRSGDENPRPAKVRAVVRSSERVDFAECVSGTGCVQ</sequence>
<evidence type="ECO:0000313" key="2">
    <source>
        <dbReference type="Proteomes" id="UP000035086"/>
    </source>
</evidence>
<name>A0ABM5S2P0_PANPU</name>
<organism evidence="1 2">
    <name type="scientific">Pandoraea pulmonicola</name>
    <dbReference type="NCBI Taxonomy" id="93221"/>
    <lineage>
        <taxon>Bacteria</taxon>
        <taxon>Pseudomonadati</taxon>
        <taxon>Pseudomonadota</taxon>
        <taxon>Betaproteobacteria</taxon>
        <taxon>Burkholderiales</taxon>
        <taxon>Burkholderiaceae</taxon>
        <taxon>Pandoraea</taxon>
    </lineage>
</organism>
<evidence type="ECO:0008006" key="3">
    <source>
        <dbReference type="Google" id="ProtNLM"/>
    </source>
</evidence>
<evidence type="ECO:0000313" key="1">
    <source>
        <dbReference type="EMBL" id="AJC22028.1"/>
    </source>
</evidence>
<dbReference type="EMBL" id="CP010310">
    <property type="protein sequence ID" value="AJC22028.1"/>
    <property type="molecule type" value="Genomic_DNA"/>
</dbReference>